<dbReference type="Pfam" id="PF24670">
    <property type="entry name" value="DUF7653"/>
    <property type="match status" value="1"/>
</dbReference>
<keyword evidence="1" id="KW-0175">Coiled coil</keyword>
<evidence type="ECO:0000313" key="5">
    <source>
        <dbReference type="Proteomes" id="UP001634393"/>
    </source>
</evidence>
<keyword evidence="5" id="KW-1185">Reference proteome</keyword>
<evidence type="ECO:0000259" key="3">
    <source>
        <dbReference type="Pfam" id="PF24670"/>
    </source>
</evidence>
<dbReference type="EMBL" id="JBJXBP010000003">
    <property type="protein sequence ID" value="KAL3838114.1"/>
    <property type="molecule type" value="Genomic_DNA"/>
</dbReference>
<feature type="region of interest" description="Disordered" evidence="2">
    <location>
        <begin position="648"/>
        <end position="678"/>
    </location>
</feature>
<dbReference type="AlphaFoldDB" id="A0ABD3TM31"/>
<evidence type="ECO:0000256" key="2">
    <source>
        <dbReference type="SAM" id="MobiDB-lite"/>
    </source>
</evidence>
<feature type="compositionally biased region" description="Polar residues" evidence="2">
    <location>
        <begin position="8"/>
        <end position="28"/>
    </location>
</feature>
<feature type="coiled-coil region" evidence="1">
    <location>
        <begin position="727"/>
        <end position="768"/>
    </location>
</feature>
<dbReference type="Proteomes" id="UP001634393">
    <property type="component" value="Unassembled WGS sequence"/>
</dbReference>
<proteinExistence type="predicted"/>
<feature type="compositionally biased region" description="Low complexity" evidence="2">
    <location>
        <begin position="47"/>
        <end position="58"/>
    </location>
</feature>
<comment type="caution">
    <text evidence="4">The sequence shown here is derived from an EMBL/GenBank/DDBJ whole genome shotgun (WGS) entry which is preliminary data.</text>
</comment>
<feature type="coiled-coil region" evidence="1">
    <location>
        <begin position="335"/>
        <end position="465"/>
    </location>
</feature>
<dbReference type="InterPro" id="IPR056070">
    <property type="entry name" value="DUF7653"/>
</dbReference>
<name>A0ABD3TM31_9LAMI</name>
<reference evidence="4 5" key="1">
    <citation type="submission" date="2024-12" db="EMBL/GenBank/DDBJ databases">
        <title>The unique morphological basis and parallel evolutionary history of personate flowers in Penstemon.</title>
        <authorList>
            <person name="Depatie T.H."/>
            <person name="Wessinger C.A."/>
        </authorList>
    </citation>
    <scope>NUCLEOTIDE SEQUENCE [LARGE SCALE GENOMIC DNA]</scope>
    <source>
        <strain evidence="4">WTNN_2</strain>
        <tissue evidence="4">Leaf</tissue>
    </source>
</reference>
<dbReference type="PANTHER" id="PTHR47491:SF5">
    <property type="entry name" value="CAP-GLY DOMAIN LINKER"/>
    <property type="match status" value="1"/>
</dbReference>
<feature type="compositionally biased region" description="Basic and acidic residues" evidence="2">
    <location>
        <begin position="667"/>
        <end position="678"/>
    </location>
</feature>
<evidence type="ECO:0000313" key="4">
    <source>
        <dbReference type="EMBL" id="KAL3838114.1"/>
    </source>
</evidence>
<gene>
    <name evidence="4" type="ORF">ACJIZ3_022705</name>
</gene>
<feature type="compositionally biased region" description="Polar residues" evidence="2">
    <location>
        <begin position="70"/>
        <end position="94"/>
    </location>
</feature>
<feature type="compositionally biased region" description="Basic and acidic residues" evidence="2">
    <location>
        <begin position="97"/>
        <end position="108"/>
    </location>
</feature>
<dbReference type="PANTHER" id="PTHR47491">
    <property type="entry name" value="CAP-GLY DOMAIN LINKER"/>
    <property type="match status" value="1"/>
</dbReference>
<evidence type="ECO:0000256" key="1">
    <source>
        <dbReference type="SAM" id="Coils"/>
    </source>
</evidence>
<sequence>MKKLFFFRSQQSNSGYNDRVSPPSTDKQVSWEKPMEKVDKSTKSPCLRRSLSFSSGSLYDTGKGLRNHTDQNGSPCSTSHYSHKQSGCQTSRSRPLTPERHTRTKSDLSENSSYCSSNVSSKVLDRFIDGEQQMETNEKNFSSMRNQAENVVKWPPRFQSTRHVSSHDARKQKPKSQSFRENKVSQNQVLFLDDNGFSNESPRKLAKNVVERLSQSQFLPKIRSNNDAPITIDDVYSRSRHEETLQWNESSSYEKEDRVGAIDDSLSGIDLELFRKFKEAEDRAALFSEELEQEKFLQVRGISIPLLIQTIRSLTEEKANMAMEVSSVLQDRIADKALFRELDAQTRRLEKEKNELQLVLEKELDRRSNEWSFKHEKYKSEEHRLRERVRELAEQNVSLQKEVSSLKEKELDTRTKITMSDKQLDEFSIQLEEAKEENHYMQKKISELQDKSRAAEEDRDCFNRNYEEKVNECKDMHQSITRLQRSCIDQEKTIDGLRELCEELGNQENLDSGFKKLQVELMRLTGVEHTLRKEVESYRVKVDSLRHENIELFNRLKSNGEGTFSKFKLDRELQNRISSLQNQVLPLLINSSKLGRKLLDYVKTNTGCSTRNGQVSDTGISRVLVECEVKLQGLERAAQNLTSSTKTISSVLQDKSSRDSPTPGLCDESHKQNDQKPEDIIRSELKAEALLTSLLREKLYSNELEIEQLQAELAASVRCNDILKCELQNAMDNFSCANHKMKDLELQMMKKDEIMNRVEGELQECKKELAVVRGILPKVTEERDLMWEDVKQCSEKNMLLDSHINILKKKIEALDEDILLKDGQIAILKDSIGKQFDLLTSPVDSIENF</sequence>
<protein>
    <recommendedName>
        <fullName evidence="3">DUF7653 domain-containing protein</fullName>
    </recommendedName>
</protein>
<organism evidence="4 5">
    <name type="scientific">Penstemon smallii</name>
    <dbReference type="NCBI Taxonomy" id="265156"/>
    <lineage>
        <taxon>Eukaryota</taxon>
        <taxon>Viridiplantae</taxon>
        <taxon>Streptophyta</taxon>
        <taxon>Embryophyta</taxon>
        <taxon>Tracheophyta</taxon>
        <taxon>Spermatophyta</taxon>
        <taxon>Magnoliopsida</taxon>
        <taxon>eudicotyledons</taxon>
        <taxon>Gunneridae</taxon>
        <taxon>Pentapetalae</taxon>
        <taxon>asterids</taxon>
        <taxon>lamiids</taxon>
        <taxon>Lamiales</taxon>
        <taxon>Plantaginaceae</taxon>
        <taxon>Cheloneae</taxon>
        <taxon>Penstemon</taxon>
    </lineage>
</organism>
<feature type="domain" description="DUF7653" evidence="3">
    <location>
        <begin position="530"/>
        <end position="656"/>
    </location>
</feature>
<accession>A0ABD3TM31</accession>
<feature type="compositionally biased region" description="Basic and acidic residues" evidence="2">
    <location>
        <begin position="29"/>
        <end position="42"/>
    </location>
</feature>
<feature type="region of interest" description="Disordered" evidence="2">
    <location>
        <begin position="151"/>
        <end position="185"/>
    </location>
</feature>
<feature type="region of interest" description="Disordered" evidence="2">
    <location>
        <begin position="1"/>
        <end position="116"/>
    </location>
</feature>